<gene>
    <name evidence="1" type="ORF">CHS0354_040673</name>
</gene>
<evidence type="ECO:0000313" key="1">
    <source>
        <dbReference type="EMBL" id="KAK3607768.1"/>
    </source>
</evidence>
<proteinExistence type="predicted"/>
<dbReference type="EMBL" id="JAEAOA010002341">
    <property type="protein sequence ID" value="KAK3607768.1"/>
    <property type="molecule type" value="Genomic_DNA"/>
</dbReference>
<accession>A0AAE0WA62</accession>
<dbReference type="Proteomes" id="UP001195483">
    <property type="component" value="Unassembled WGS sequence"/>
</dbReference>
<reference evidence="1" key="3">
    <citation type="submission" date="2023-05" db="EMBL/GenBank/DDBJ databases">
        <authorList>
            <person name="Smith C.H."/>
        </authorList>
    </citation>
    <scope>NUCLEOTIDE SEQUENCE</scope>
    <source>
        <strain evidence="1">CHS0354</strain>
        <tissue evidence="1">Mantle</tissue>
    </source>
</reference>
<sequence length="149" mass="17584">MSSRKLQRRSEKQLKLFHQHIQRVCEQYQHIRQLKESLPKDEIGVQMDFAEHFSCRFLDEIQAAYLNQSMVTLHPVVAYDLLESVYGYPPSRRCIRPTGISLWLPSIQSLHTAYWNQSMVTLHPVVAYDLLESVYGYPLSSLYILQRER</sequence>
<dbReference type="PANTHER" id="PTHR46601:SF1">
    <property type="entry name" value="ADF-H DOMAIN-CONTAINING PROTEIN"/>
    <property type="match status" value="1"/>
</dbReference>
<dbReference type="AlphaFoldDB" id="A0AAE0WA62"/>
<evidence type="ECO:0000313" key="2">
    <source>
        <dbReference type="Proteomes" id="UP001195483"/>
    </source>
</evidence>
<protein>
    <submittedName>
        <fullName evidence="1">Uncharacterized protein</fullName>
    </submittedName>
</protein>
<name>A0AAE0WA62_9BIVA</name>
<organism evidence="1 2">
    <name type="scientific">Potamilus streckersoni</name>
    <dbReference type="NCBI Taxonomy" id="2493646"/>
    <lineage>
        <taxon>Eukaryota</taxon>
        <taxon>Metazoa</taxon>
        <taxon>Spiralia</taxon>
        <taxon>Lophotrochozoa</taxon>
        <taxon>Mollusca</taxon>
        <taxon>Bivalvia</taxon>
        <taxon>Autobranchia</taxon>
        <taxon>Heteroconchia</taxon>
        <taxon>Palaeoheterodonta</taxon>
        <taxon>Unionida</taxon>
        <taxon>Unionoidea</taxon>
        <taxon>Unionidae</taxon>
        <taxon>Ambleminae</taxon>
        <taxon>Lampsilini</taxon>
        <taxon>Potamilus</taxon>
    </lineage>
</organism>
<keyword evidence="2" id="KW-1185">Reference proteome</keyword>
<comment type="caution">
    <text evidence="1">The sequence shown here is derived from an EMBL/GenBank/DDBJ whole genome shotgun (WGS) entry which is preliminary data.</text>
</comment>
<reference evidence="1" key="2">
    <citation type="journal article" date="2021" name="Genome Biol. Evol.">
        <title>Developing a high-quality reference genome for a parasitic bivalve with doubly uniparental inheritance (Bivalvia: Unionida).</title>
        <authorList>
            <person name="Smith C.H."/>
        </authorList>
    </citation>
    <scope>NUCLEOTIDE SEQUENCE</scope>
    <source>
        <strain evidence="1">CHS0354</strain>
        <tissue evidence="1">Mantle</tissue>
    </source>
</reference>
<dbReference type="PANTHER" id="PTHR46601">
    <property type="entry name" value="ULP_PROTEASE DOMAIN-CONTAINING PROTEIN"/>
    <property type="match status" value="1"/>
</dbReference>
<reference evidence="1" key="1">
    <citation type="journal article" date="2021" name="Genome Biol. Evol.">
        <title>A High-Quality Reference Genome for a Parasitic Bivalve with Doubly Uniparental Inheritance (Bivalvia: Unionida).</title>
        <authorList>
            <person name="Smith C.H."/>
        </authorList>
    </citation>
    <scope>NUCLEOTIDE SEQUENCE</scope>
    <source>
        <strain evidence="1">CHS0354</strain>
    </source>
</reference>